<dbReference type="STRING" id="1797460.A3E73_01675"/>
<dbReference type="InterPro" id="IPR006162">
    <property type="entry name" value="Ppantetheine_attach_site"/>
</dbReference>
<comment type="caution">
    <text evidence="3">The sequence shown here is derived from an EMBL/GenBank/DDBJ whole genome shotgun (WGS) entry which is preliminary data.</text>
</comment>
<dbReference type="Pfam" id="PF04892">
    <property type="entry name" value="VanZ"/>
    <property type="match status" value="1"/>
</dbReference>
<dbReference type="EMBL" id="MEZN01000032">
    <property type="protein sequence ID" value="OGD55874.1"/>
    <property type="molecule type" value="Genomic_DNA"/>
</dbReference>
<name>A0A1F5DLD1_9BACT</name>
<evidence type="ECO:0000313" key="4">
    <source>
        <dbReference type="Proteomes" id="UP000176791"/>
    </source>
</evidence>
<gene>
    <name evidence="3" type="ORF">A3E73_01675</name>
</gene>
<reference evidence="3 4" key="1">
    <citation type="journal article" date="2016" name="Nat. Commun.">
        <title>Thousands of microbial genomes shed light on interconnected biogeochemical processes in an aquifer system.</title>
        <authorList>
            <person name="Anantharaman K."/>
            <person name="Brown C.T."/>
            <person name="Hug L.A."/>
            <person name="Sharon I."/>
            <person name="Castelle C.J."/>
            <person name="Probst A.J."/>
            <person name="Thomas B.C."/>
            <person name="Singh A."/>
            <person name="Wilkins M.J."/>
            <person name="Karaoz U."/>
            <person name="Brodie E.L."/>
            <person name="Williams K.H."/>
            <person name="Hubbard S.S."/>
            <person name="Banfield J.F."/>
        </authorList>
    </citation>
    <scope>NUCLEOTIDE SEQUENCE [LARGE SCALE GENOMIC DNA]</scope>
</reference>
<keyword evidence="1" id="KW-0812">Transmembrane</keyword>
<keyword evidence="1" id="KW-1133">Transmembrane helix</keyword>
<feature type="transmembrane region" description="Helical" evidence="1">
    <location>
        <begin position="32"/>
        <end position="54"/>
    </location>
</feature>
<accession>A0A1F5DLD1</accession>
<dbReference type="InterPro" id="IPR006976">
    <property type="entry name" value="VanZ-like"/>
</dbReference>
<evidence type="ECO:0000313" key="3">
    <source>
        <dbReference type="EMBL" id="OGD55874.1"/>
    </source>
</evidence>
<feature type="transmembrane region" description="Helical" evidence="1">
    <location>
        <begin position="66"/>
        <end position="83"/>
    </location>
</feature>
<dbReference type="PROSITE" id="PS00012">
    <property type="entry name" value="PHOSPHOPANTETHEINE"/>
    <property type="match status" value="1"/>
</dbReference>
<proteinExistence type="predicted"/>
<sequence length="120" mass="14268">MAQKLRLWLPALVWMGVIFGFSAWPINHEAQFSWLDFIIKKTAHVTEYAILYWLVWRAWSNEGRKVNTKIFIWSFILSFFYALSDEWHQTLTPGREGRLRDVGFDSLGMLLSLTWLRSKL</sequence>
<keyword evidence="1" id="KW-0472">Membrane</keyword>
<dbReference type="Proteomes" id="UP000176791">
    <property type="component" value="Unassembled WGS sequence"/>
</dbReference>
<feature type="transmembrane region" description="Helical" evidence="1">
    <location>
        <begin position="7"/>
        <end position="26"/>
    </location>
</feature>
<feature type="domain" description="VanZ-like" evidence="2">
    <location>
        <begin position="8"/>
        <end position="112"/>
    </location>
</feature>
<dbReference type="NCBIfam" id="NF037970">
    <property type="entry name" value="vanZ_1"/>
    <property type="match status" value="1"/>
</dbReference>
<dbReference type="AlphaFoldDB" id="A0A1F5DLD1"/>
<evidence type="ECO:0000259" key="2">
    <source>
        <dbReference type="Pfam" id="PF04892"/>
    </source>
</evidence>
<organism evidence="3 4">
    <name type="scientific">Candidatus Beckwithbacteria bacterium RIFCSPHIGHO2_12_FULL_47_17</name>
    <dbReference type="NCBI Taxonomy" id="1797460"/>
    <lineage>
        <taxon>Bacteria</taxon>
        <taxon>Candidatus Beckwithiibacteriota</taxon>
    </lineage>
</organism>
<evidence type="ECO:0000256" key="1">
    <source>
        <dbReference type="SAM" id="Phobius"/>
    </source>
</evidence>
<protein>
    <recommendedName>
        <fullName evidence="2">VanZ-like domain-containing protein</fullName>
    </recommendedName>
</protein>